<dbReference type="FunFam" id="3.40.50.2000:FF:000072">
    <property type="entry name" value="Glycosyl transferase"/>
    <property type="match status" value="1"/>
</dbReference>
<keyword evidence="3" id="KW-0808">Transferase</keyword>
<sequence length="415" mass="45552">MRVLFATYAETTHYYNMVPLAWALRTAGHEVRVATQPALMDAVVQSGLTAVQVGEDHDFMSVIAAKADDPTWGERITTALRTGGADMDYPALLAFFDEAVETSAKVFNDPMVDALVAYAREWQPDLIIWENFTLAGAIAARVTGAAHARLLWGADAQTRIYNRFKALLAEQPEDRRRDPMQDWAAAHLERFGVTYDADVLTGQHTLDQAPQSMRLDVGLRTVPFRYVPYNGPARVPGWLRERPERPRICVTAGISMRYMLGYDPIPVSALKLFADADVEVVATLAADESELADVPPNVRVVDFVPMHALLPSCAAVVHIGSAGVVSTAMAYGVPQLTLVPDLWDAVVRADMLREQGAGLDLTLDQATPEAIRDNVLRLVREPEFRAAAGRIRGEMLAEPAPSEIVPVLEKIAAQR</sequence>
<dbReference type="PANTHER" id="PTHR48050">
    <property type="entry name" value="STEROL 3-BETA-GLUCOSYLTRANSFERASE"/>
    <property type="match status" value="1"/>
</dbReference>
<evidence type="ECO:0000256" key="2">
    <source>
        <dbReference type="ARBA" id="ARBA00022676"/>
    </source>
</evidence>
<dbReference type="InterPro" id="IPR010610">
    <property type="entry name" value="EryCIII-like_C"/>
</dbReference>
<protein>
    <submittedName>
        <fullName evidence="7">Activator-dependent family glycosyltransferase</fullName>
    </submittedName>
</protein>
<evidence type="ECO:0000259" key="5">
    <source>
        <dbReference type="Pfam" id="PF06722"/>
    </source>
</evidence>
<dbReference type="PANTHER" id="PTHR48050:SF13">
    <property type="entry name" value="STEROL 3-BETA-GLUCOSYLTRANSFERASE UGT80A2"/>
    <property type="match status" value="1"/>
</dbReference>
<dbReference type="AlphaFoldDB" id="A0AAJ6HNP7"/>
<dbReference type="InterPro" id="IPR048284">
    <property type="entry name" value="EryCIII-like_N"/>
</dbReference>
<dbReference type="NCBIfam" id="TIGR04516">
    <property type="entry name" value="glycosyl_450act"/>
    <property type="match status" value="1"/>
</dbReference>
<dbReference type="CDD" id="cd03784">
    <property type="entry name" value="GT1_Gtf-like"/>
    <property type="match status" value="1"/>
</dbReference>
<dbReference type="Pfam" id="PF21036">
    <property type="entry name" value="EryCIII-like_N"/>
    <property type="match status" value="1"/>
</dbReference>
<dbReference type="EMBL" id="CP130472">
    <property type="protein sequence ID" value="WLS43377.1"/>
    <property type="molecule type" value="Genomic_DNA"/>
</dbReference>
<evidence type="ECO:0000256" key="1">
    <source>
        <dbReference type="ARBA" id="ARBA00006962"/>
    </source>
</evidence>
<feature type="domain" description="Erythromycin biosynthesis protein CIII-like C-terminal" evidence="5">
    <location>
        <begin position="272"/>
        <end position="410"/>
    </location>
</feature>
<dbReference type="GO" id="GO:0008194">
    <property type="term" value="F:UDP-glycosyltransferase activity"/>
    <property type="evidence" value="ECO:0007669"/>
    <property type="project" value="InterPro"/>
</dbReference>
<organism evidence="7 8">
    <name type="scientific">Micromonospora profundi</name>
    <dbReference type="NCBI Taxonomy" id="1420889"/>
    <lineage>
        <taxon>Bacteria</taxon>
        <taxon>Bacillati</taxon>
        <taxon>Actinomycetota</taxon>
        <taxon>Actinomycetes</taxon>
        <taxon>Micromonosporales</taxon>
        <taxon>Micromonosporaceae</taxon>
        <taxon>Micromonospora</taxon>
    </lineage>
</organism>
<keyword evidence="4" id="KW-0045">Antibiotic biosynthesis</keyword>
<dbReference type="Gene3D" id="3.40.50.2000">
    <property type="entry name" value="Glycogen Phosphorylase B"/>
    <property type="match status" value="2"/>
</dbReference>
<keyword evidence="8" id="KW-1185">Reference proteome</keyword>
<dbReference type="InterPro" id="IPR030953">
    <property type="entry name" value="Glycosyl_450act"/>
</dbReference>
<dbReference type="RefSeq" id="WP_306270817.1">
    <property type="nucleotide sequence ID" value="NZ_CP130472.1"/>
</dbReference>
<evidence type="ECO:0000256" key="4">
    <source>
        <dbReference type="ARBA" id="ARBA00023194"/>
    </source>
</evidence>
<name>A0AAJ6HNP7_9ACTN</name>
<evidence type="ECO:0000313" key="8">
    <source>
        <dbReference type="Proteomes" id="UP001235874"/>
    </source>
</evidence>
<dbReference type="SUPFAM" id="SSF53756">
    <property type="entry name" value="UDP-Glycosyltransferase/glycogen phosphorylase"/>
    <property type="match status" value="1"/>
</dbReference>
<dbReference type="InterPro" id="IPR002213">
    <property type="entry name" value="UDP_glucos_trans"/>
</dbReference>
<dbReference type="Proteomes" id="UP001235874">
    <property type="component" value="Chromosome"/>
</dbReference>
<dbReference type="Pfam" id="PF06722">
    <property type="entry name" value="EryCIII-like_C"/>
    <property type="match status" value="1"/>
</dbReference>
<dbReference type="KEGG" id="mprn:Q3V37_18395"/>
<dbReference type="GO" id="GO:0016758">
    <property type="term" value="F:hexosyltransferase activity"/>
    <property type="evidence" value="ECO:0007669"/>
    <property type="project" value="UniProtKB-ARBA"/>
</dbReference>
<accession>A0AAJ6HNP7</accession>
<dbReference type="InterPro" id="IPR050426">
    <property type="entry name" value="Glycosyltransferase_28"/>
</dbReference>
<keyword evidence="2" id="KW-0328">Glycosyltransferase</keyword>
<comment type="similarity">
    <text evidence="1">Belongs to the glycosyltransferase 28 family.</text>
</comment>
<evidence type="ECO:0000313" key="7">
    <source>
        <dbReference type="EMBL" id="WLS43377.1"/>
    </source>
</evidence>
<dbReference type="GO" id="GO:0017000">
    <property type="term" value="P:antibiotic biosynthetic process"/>
    <property type="evidence" value="ECO:0007669"/>
    <property type="project" value="UniProtKB-KW"/>
</dbReference>
<feature type="domain" description="Erythromycin biosynthesis protein CIII-like N-terminal" evidence="6">
    <location>
        <begin position="22"/>
        <end position="253"/>
    </location>
</feature>
<reference evidence="7 8" key="1">
    <citation type="submission" date="2023-07" db="EMBL/GenBank/DDBJ databases">
        <title>Micromonospora profundi TRM 95458 converts glycerol to a new osmotic compound.</title>
        <authorList>
            <person name="Lu D."/>
        </authorList>
    </citation>
    <scope>NUCLEOTIDE SEQUENCE [LARGE SCALE GENOMIC DNA]</scope>
    <source>
        <strain evidence="7 8">TRM95458</strain>
    </source>
</reference>
<proteinExistence type="inferred from homology"/>
<evidence type="ECO:0000259" key="6">
    <source>
        <dbReference type="Pfam" id="PF21036"/>
    </source>
</evidence>
<gene>
    <name evidence="7" type="ORF">Q3V37_18395</name>
</gene>
<evidence type="ECO:0000256" key="3">
    <source>
        <dbReference type="ARBA" id="ARBA00022679"/>
    </source>
</evidence>